<keyword evidence="4" id="KW-0677">Repeat</keyword>
<evidence type="ECO:0000313" key="7">
    <source>
        <dbReference type="EMBL" id="GCB79106.1"/>
    </source>
</evidence>
<evidence type="ECO:0000256" key="2">
    <source>
        <dbReference type="ARBA" id="ARBA00005497"/>
    </source>
</evidence>
<organism evidence="7 8">
    <name type="scientific">Scyliorhinus torazame</name>
    <name type="common">Cloudy catshark</name>
    <name type="synonym">Catulus torazame</name>
    <dbReference type="NCBI Taxonomy" id="75743"/>
    <lineage>
        <taxon>Eukaryota</taxon>
        <taxon>Metazoa</taxon>
        <taxon>Chordata</taxon>
        <taxon>Craniata</taxon>
        <taxon>Vertebrata</taxon>
        <taxon>Chondrichthyes</taxon>
        <taxon>Elasmobranchii</taxon>
        <taxon>Galeomorphii</taxon>
        <taxon>Galeoidea</taxon>
        <taxon>Carcharhiniformes</taxon>
        <taxon>Scyliorhinidae</taxon>
        <taxon>Scyliorhinus</taxon>
    </lineage>
</organism>
<dbReference type="InterPro" id="IPR039778">
    <property type="entry name" value="PDCD4"/>
</dbReference>
<dbReference type="STRING" id="75743.A0A401Q172"/>
<dbReference type="GO" id="GO:0045892">
    <property type="term" value="P:negative regulation of DNA-templated transcription"/>
    <property type="evidence" value="ECO:0007669"/>
    <property type="project" value="InterPro"/>
</dbReference>
<dbReference type="GO" id="GO:0005829">
    <property type="term" value="C:cytosol"/>
    <property type="evidence" value="ECO:0007669"/>
    <property type="project" value="TreeGrafter"/>
</dbReference>
<dbReference type="FunFam" id="1.25.40.180:FF:000009">
    <property type="entry name" value="programmed cell death protein 4"/>
    <property type="match status" value="1"/>
</dbReference>
<comment type="caution">
    <text evidence="7">The sequence shown here is derived from an EMBL/GenBank/DDBJ whole genome shotgun (WGS) entry which is preliminary data.</text>
</comment>
<dbReference type="InterPro" id="IPR003891">
    <property type="entry name" value="Initiation_fac_eIF4g_MI"/>
</dbReference>
<dbReference type="AlphaFoldDB" id="A0A401Q172"/>
<sequence>ALLQELNLGKRKHEVPSLAVSLALEGKASHRELTSRLLSDLLGKVLTADDVAKAFDRMLKDLPDLILDTPEAAQVLGQFIARAVADDVLPSNFLEGYKGKMNFILKEFLLSGELAEAEHCLRDLEVPHFHHELVYEAVVMVLESTGNTAAKMVELLKMLWESGLITLDQMNRGP</sequence>
<evidence type="ECO:0000256" key="5">
    <source>
        <dbReference type="ARBA" id="ARBA00023242"/>
    </source>
</evidence>
<dbReference type="Pfam" id="PF02847">
    <property type="entry name" value="MA3"/>
    <property type="match status" value="2"/>
</dbReference>
<dbReference type="SUPFAM" id="SSF48371">
    <property type="entry name" value="ARM repeat"/>
    <property type="match status" value="2"/>
</dbReference>
<reference evidence="7 8" key="1">
    <citation type="journal article" date="2018" name="Nat. Ecol. Evol.">
        <title>Shark genomes provide insights into elasmobranch evolution and the origin of vertebrates.</title>
        <authorList>
            <person name="Hara Y"/>
            <person name="Yamaguchi K"/>
            <person name="Onimaru K"/>
            <person name="Kadota M"/>
            <person name="Koyanagi M"/>
            <person name="Keeley SD"/>
            <person name="Tatsumi K"/>
            <person name="Tanaka K"/>
            <person name="Motone F"/>
            <person name="Kageyama Y"/>
            <person name="Nozu R"/>
            <person name="Adachi N"/>
            <person name="Nishimura O"/>
            <person name="Nakagawa R"/>
            <person name="Tanegashima C"/>
            <person name="Kiyatake I"/>
            <person name="Matsumoto R"/>
            <person name="Murakumo K"/>
            <person name="Nishida K"/>
            <person name="Terakita A"/>
            <person name="Kuratani S"/>
            <person name="Sato K"/>
            <person name="Hyodo S Kuraku.S."/>
        </authorList>
    </citation>
    <scope>NUCLEOTIDE SEQUENCE [LARGE SCALE GENOMIC DNA]</scope>
</reference>
<name>A0A401Q172_SCYTO</name>
<gene>
    <name evidence="7" type="ORF">scyTo_0020751</name>
</gene>
<dbReference type="Proteomes" id="UP000288216">
    <property type="component" value="Unassembled WGS sequence"/>
</dbReference>
<evidence type="ECO:0000313" key="8">
    <source>
        <dbReference type="Proteomes" id="UP000288216"/>
    </source>
</evidence>
<accession>A0A401Q172</accession>
<keyword evidence="8" id="KW-1185">Reference proteome</keyword>
<dbReference type="OrthoDB" id="414546at2759"/>
<proteinExistence type="inferred from homology"/>
<dbReference type="PROSITE" id="PS51366">
    <property type="entry name" value="MI"/>
    <property type="match status" value="2"/>
</dbReference>
<dbReference type="SMART" id="SM00544">
    <property type="entry name" value="MA3"/>
    <property type="match status" value="2"/>
</dbReference>
<dbReference type="EMBL" id="BFAA01017231">
    <property type="protein sequence ID" value="GCB79106.1"/>
    <property type="molecule type" value="Genomic_DNA"/>
</dbReference>
<dbReference type="PANTHER" id="PTHR12626">
    <property type="entry name" value="PROGRAMMED CELL DEATH 4"/>
    <property type="match status" value="1"/>
</dbReference>
<dbReference type="GO" id="GO:0005634">
    <property type="term" value="C:nucleus"/>
    <property type="evidence" value="ECO:0007669"/>
    <property type="project" value="TreeGrafter"/>
</dbReference>
<evidence type="ECO:0000259" key="6">
    <source>
        <dbReference type="PROSITE" id="PS51366"/>
    </source>
</evidence>
<feature type="domain" description="MI" evidence="6">
    <location>
        <begin position="100"/>
        <end position="174"/>
    </location>
</feature>
<feature type="non-terminal residue" evidence="7">
    <location>
        <position position="1"/>
    </location>
</feature>
<evidence type="ECO:0000256" key="4">
    <source>
        <dbReference type="ARBA" id="ARBA00022737"/>
    </source>
</evidence>
<comment type="subcellular location">
    <subcellularLocation>
        <location evidence="1">Cytoplasm</location>
    </subcellularLocation>
</comment>
<keyword evidence="3" id="KW-0963">Cytoplasm</keyword>
<evidence type="ECO:0000256" key="1">
    <source>
        <dbReference type="ARBA" id="ARBA00004496"/>
    </source>
</evidence>
<feature type="domain" description="MI" evidence="6">
    <location>
        <begin position="1"/>
        <end position="99"/>
    </location>
</feature>
<dbReference type="InterPro" id="IPR016024">
    <property type="entry name" value="ARM-type_fold"/>
</dbReference>
<protein>
    <recommendedName>
        <fullName evidence="6">MI domain-containing protein</fullName>
    </recommendedName>
</protein>
<dbReference type="Gene3D" id="1.25.40.180">
    <property type="match status" value="2"/>
</dbReference>
<keyword evidence="5" id="KW-0539">Nucleus</keyword>
<comment type="similarity">
    <text evidence="2">Belongs to the PDCD4 family.</text>
</comment>
<evidence type="ECO:0000256" key="3">
    <source>
        <dbReference type="ARBA" id="ARBA00022490"/>
    </source>
</evidence>
<dbReference type="PANTHER" id="PTHR12626:SF0">
    <property type="entry name" value="PROGRAMMED CELL DEATH PROTEIN 4"/>
    <property type="match status" value="1"/>
</dbReference>